<sequence length="301" mass="34127">MSTTFHEVQRIHEDRPEDDANANINGCTNDIILSMPCDTDTIKREPLWLVLESFQNNEMGIDKIHQERGALLSSTKSRDAYIQWLVQKTQNNNYHGYTVNKVSNLDELRQLLQTQVKRPMTGNPSSNNSEDSHRTFTPTGLDEVKRFELFREIIDHEDDLLNQRVSWIILAQSFLMAAFISAASNLDNRSFLYITAAVGLATVIVTLPALIAAGQNIELQQRVYFLGLESDEQCQRLHGHDRDAVLKSPNELIQRTTKGHVFPNTAYRGRFGIPILKTVMALAFVQVAGWCGLLISLVMER</sequence>
<dbReference type="OrthoDB" id="46777at2759"/>
<name>A0A9K3PUG0_9STRA</name>
<dbReference type="Proteomes" id="UP000693970">
    <property type="component" value="Unassembled WGS sequence"/>
</dbReference>
<evidence type="ECO:0000313" key="4">
    <source>
        <dbReference type="Proteomes" id="UP000693970"/>
    </source>
</evidence>
<feature type="transmembrane region" description="Helical" evidence="2">
    <location>
        <begin position="278"/>
        <end position="299"/>
    </location>
</feature>
<feature type="region of interest" description="Disordered" evidence="1">
    <location>
        <begin position="117"/>
        <end position="137"/>
    </location>
</feature>
<keyword evidence="2" id="KW-1133">Transmembrane helix</keyword>
<comment type="caution">
    <text evidence="3">The sequence shown here is derived from an EMBL/GenBank/DDBJ whole genome shotgun (WGS) entry which is preliminary data.</text>
</comment>
<keyword evidence="2" id="KW-0812">Transmembrane</keyword>
<evidence type="ECO:0000313" key="3">
    <source>
        <dbReference type="EMBL" id="KAG7360205.1"/>
    </source>
</evidence>
<evidence type="ECO:0000256" key="2">
    <source>
        <dbReference type="SAM" id="Phobius"/>
    </source>
</evidence>
<feature type="transmembrane region" description="Helical" evidence="2">
    <location>
        <begin position="190"/>
        <end position="213"/>
    </location>
</feature>
<keyword evidence="2" id="KW-0472">Membrane</keyword>
<gene>
    <name evidence="3" type="ORF">IV203_035304</name>
</gene>
<evidence type="ECO:0000256" key="1">
    <source>
        <dbReference type="SAM" id="MobiDB-lite"/>
    </source>
</evidence>
<protein>
    <submittedName>
        <fullName evidence="3">Uncharacterized protein</fullName>
    </submittedName>
</protein>
<feature type="transmembrane region" description="Helical" evidence="2">
    <location>
        <begin position="165"/>
        <end position="184"/>
    </location>
</feature>
<reference evidence="3" key="1">
    <citation type="journal article" date="2021" name="Sci. Rep.">
        <title>Diploid genomic architecture of Nitzschia inconspicua, an elite biomass production diatom.</title>
        <authorList>
            <person name="Oliver A."/>
            <person name="Podell S."/>
            <person name="Pinowska A."/>
            <person name="Traller J.C."/>
            <person name="Smith S.R."/>
            <person name="McClure R."/>
            <person name="Beliaev A."/>
            <person name="Bohutskyi P."/>
            <person name="Hill E.A."/>
            <person name="Rabines A."/>
            <person name="Zheng H."/>
            <person name="Allen L.Z."/>
            <person name="Kuo A."/>
            <person name="Grigoriev I.V."/>
            <person name="Allen A.E."/>
            <person name="Hazlebeck D."/>
            <person name="Allen E.E."/>
        </authorList>
    </citation>
    <scope>NUCLEOTIDE SEQUENCE</scope>
    <source>
        <strain evidence="3">Hildebrandi</strain>
    </source>
</reference>
<dbReference type="AlphaFoldDB" id="A0A9K3PUG0"/>
<keyword evidence="4" id="KW-1185">Reference proteome</keyword>
<organism evidence="3 4">
    <name type="scientific">Nitzschia inconspicua</name>
    <dbReference type="NCBI Taxonomy" id="303405"/>
    <lineage>
        <taxon>Eukaryota</taxon>
        <taxon>Sar</taxon>
        <taxon>Stramenopiles</taxon>
        <taxon>Ochrophyta</taxon>
        <taxon>Bacillariophyta</taxon>
        <taxon>Bacillariophyceae</taxon>
        <taxon>Bacillariophycidae</taxon>
        <taxon>Bacillariales</taxon>
        <taxon>Bacillariaceae</taxon>
        <taxon>Nitzschia</taxon>
    </lineage>
</organism>
<feature type="compositionally biased region" description="Polar residues" evidence="1">
    <location>
        <begin position="117"/>
        <end position="129"/>
    </location>
</feature>
<proteinExistence type="predicted"/>
<dbReference type="EMBL" id="JAGRRH010000013">
    <property type="protein sequence ID" value="KAG7360205.1"/>
    <property type="molecule type" value="Genomic_DNA"/>
</dbReference>
<accession>A0A9K3PUG0</accession>
<feature type="region of interest" description="Disordered" evidence="1">
    <location>
        <begin position="1"/>
        <end position="22"/>
    </location>
</feature>
<reference evidence="3" key="2">
    <citation type="submission" date="2021-04" db="EMBL/GenBank/DDBJ databases">
        <authorList>
            <person name="Podell S."/>
        </authorList>
    </citation>
    <scope>NUCLEOTIDE SEQUENCE</scope>
    <source>
        <strain evidence="3">Hildebrandi</strain>
    </source>
</reference>